<feature type="compositionally biased region" description="Basic residues" evidence="1">
    <location>
        <begin position="116"/>
        <end position="126"/>
    </location>
</feature>
<evidence type="ECO:0000313" key="3">
    <source>
        <dbReference type="Proteomes" id="UP000675409"/>
    </source>
</evidence>
<dbReference type="InterPro" id="IPR021888">
    <property type="entry name" value="DUF3499"/>
</dbReference>
<protein>
    <submittedName>
        <fullName evidence="2">DUF3499 domain-containing protein</fullName>
    </submittedName>
</protein>
<sequence>MRSVRQCSRSACTNAAVATLTYVYADSTAVLGPLAHLAEPHSYDLCSEHADGLTAPRGWEVVRLVQEFPAEPAPTSDDLSALADAVREAGRSRRGADAAAAEPVAEEPGVTETARRGHLRVLRAEE</sequence>
<dbReference type="Proteomes" id="UP000675409">
    <property type="component" value="Unassembled WGS sequence"/>
</dbReference>
<keyword evidence="3" id="KW-1185">Reference proteome</keyword>
<evidence type="ECO:0000256" key="1">
    <source>
        <dbReference type="SAM" id="MobiDB-lite"/>
    </source>
</evidence>
<dbReference type="Pfam" id="PF12005">
    <property type="entry name" value="DUF3499"/>
    <property type="match status" value="1"/>
</dbReference>
<feature type="compositionally biased region" description="Low complexity" evidence="1">
    <location>
        <begin position="97"/>
        <end position="110"/>
    </location>
</feature>
<proteinExistence type="predicted"/>
<name>A0ABS1LI08_9MICO</name>
<dbReference type="EMBL" id="JABBYC010000006">
    <property type="protein sequence ID" value="MBL0885875.1"/>
    <property type="molecule type" value="Genomic_DNA"/>
</dbReference>
<comment type="caution">
    <text evidence="2">The sequence shown here is derived from an EMBL/GenBank/DDBJ whole genome shotgun (WGS) entry which is preliminary data.</text>
</comment>
<feature type="compositionally biased region" description="Basic and acidic residues" evidence="1">
    <location>
        <begin position="85"/>
        <end position="96"/>
    </location>
</feature>
<evidence type="ECO:0000313" key="2">
    <source>
        <dbReference type="EMBL" id="MBL0885875.1"/>
    </source>
</evidence>
<reference evidence="2 3" key="1">
    <citation type="journal article" date="2021" name="Arch. Microbiol.">
        <title>Myceligenerans indicum sp. nov., an actinobacterium isolated from mangrove sediment of Sundarbans, India.</title>
        <authorList>
            <person name="Asha K."/>
            <person name="Bhadury P."/>
        </authorList>
    </citation>
    <scope>NUCLEOTIDE SEQUENCE [LARGE SCALE GENOMIC DNA]</scope>
    <source>
        <strain evidence="2 3">I2</strain>
    </source>
</reference>
<gene>
    <name evidence="2" type="ORF">HGK34_06220</name>
</gene>
<feature type="region of interest" description="Disordered" evidence="1">
    <location>
        <begin position="72"/>
        <end position="126"/>
    </location>
</feature>
<dbReference type="RefSeq" id="WP_307815819.1">
    <property type="nucleotide sequence ID" value="NZ_JABBYC010000006.1"/>
</dbReference>
<accession>A0ABS1LI08</accession>
<organism evidence="2 3">
    <name type="scientific">Myceligenerans indicum</name>
    <dbReference type="NCBI Taxonomy" id="2593663"/>
    <lineage>
        <taxon>Bacteria</taxon>
        <taxon>Bacillati</taxon>
        <taxon>Actinomycetota</taxon>
        <taxon>Actinomycetes</taxon>
        <taxon>Micrococcales</taxon>
        <taxon>Promicromonosporaceae</taxon>
        <taxon>Myceligenerans</taxon>
    </lineage>
</organism>